<keyword evidence="2" id="KW-1185">Reference proteome</keyword>
<sequence>MIRAPRPSAIPCCLLRAAMLILIAYLHLGAAASVAGPATNTNGTSPVFNAATDADNHAFVRNAQRPVQVRADGRGEFADQERLIGNASAVASSNSTGALVRRRRTHHHHHHIHAGHYNQGGASLPQSFDNALYKAVGLLDSNTCVSKFVCEVVARRGAQSFIGTTIGSIFKGLAHAPPSSAAHALWRAAAIGKHGWLPVCSSAYPQCSSSISTIFSVLNIIG</sequence>
<dbReference type="EMBL" id="CM023472">
    <property type="protein sequence ID" value="KAH7960364.1"/>
    <property type="molecule type" value="Genomic_DNA"/>
</dbReference>
<comment type="caution">
    <text evidence="1">The sequence shown here is derived from an EMBL/GenBank/DDBJ whole genome shotgun (WGS) entry which is preliminary data.</text>
</comment>
<name>A0ACB8D7D8_DERSI</name>
<organism evidence="1 2">
    <name type="scientific">Dermacentor silvarum</name>
    <name type="common">Tick</name>
    <dbReference type="NCBI Taxonomy" id="543639"/>
    <lineage>
        <taxon>Eukaryota</taxon>
        <taxon>Metazoa</taxon>
        <taxon>Ecdysozoa</taxon>
        <taxon>Arthropoda</taxon>
        <taxon>Chelicerata</taxon>
        <taxon>Arachnida</taxon>
        <taxon>Acari</taxon>
        <taxon>Parasitiformes</taxon>
        <taxon>Ixodida</taxon>
        <taxon>Ixodoidea</taxon>
        <taxon>Ixodidae</taxon>
        <taxon>Rhipicephalinae</taxon>
        <taxon>Dermacentor</taxon>
    </lineage>
</organism>
<proteinExistence type="predicted"/>
<reference evidence="1" key="1">
    <citation type="submission" date="2020-05" db="EMBL/GenBank/DDBJ databases">
        <title>Large-scale comparative analyses of tick genomes elucidate their genetic diversity and vector capacities.</title>
        <authorList>
            <person name="Jia N."/>
            <person name="Wang J."/>
            <person name="Shi W."/>
            <person name="Du L."/>
            <person name="Sun Y."/>
            <person name="Zhan W."/>
            <person name="Jiang J."/>
            <person name="Wang Q."/>
            <person name="Zhang B."/>
            <person name="Ji P."/>
            <person name="Sakyi L.B."/>
            <person name="Cui X."/>
            <person name="Yuan T."/>
            <person name="Jiang B."/>
            <person name="Yang W."/>
            <person name="Lam T.T.-Y."/>
            <person name="Chang Q."/>
            <person name="Ding S."/>
            <person name="Wang X."/>
            <person name="Zhu J."/>
            <person name="Ruan X."/>
            <person name="Zhao L."/>
            <person name="Wei J."/>
            <person name="Que T."/>
            <person name="Du C."/>
            <person name="Cheng J."/>
            <person name="Dai P."/>
            <person name="Han X."/>
            <person name="Huang E."/>
            <person name="Gao Y."/>
            <person name="Liu J."/>
            <person name="Shao H."/>
            <person name="Ye R."/>
            <person name="Li L."/>
            <person name="Wei W."/>
            <person name="Wang X."/>
            <person name="Wang C."/>
            <person name="Yang T."/>
            <person name="Huo Q."/>
            <person name="Li W."/>
            <person name="Guo W."/>
            <person name="Chen H."/>
            <person name="Zhou L."/>
            <person name="Ni X."/>
            <person name="Tian J."/>
            <person name="Zhou Y."/>
            <person name="Sheng Y."/>
            <person name="Liu T."/>
            <person name="Pan Y."/>
            <person name="Xia L."/>
            <person name="Li J."/>
            <person name="Zhao F."/>
            <person name="Cao W."/>
        </authorList>
    </citation>
    <scope>NUCLEOTIDE SEQUENCE</scope>
    <source>
        <strain evidence="1">Dsil-2018</strain>
    </source>
</reference>
<evidence type="ECO:0000313" key="1">
    <source>
        <dbReference type="EMBL" id="KAH7960364.1"/>
    </source>
</evidence>
<protein>
    <submittedName>
        <fullName evidence="1">Uncharacterized protein</fullName>
    </submittedName>
</protein>
<dbReference type="Proteomes" id="UP000821865">
    <property type="component" value="Chromosome 3"/>
</dbReference>
<accession>A0ACB8D7D8</accession>
<gene>
    <name evidence="1" type="ORF">HPB49_018967</name>
</gene>
<evidence type="ECO:0000313" key="2">
    <source>
        <dbReference type="Proteomes" id="UP000821865"/>
    </source>
</evidence>